<sequence>MKEYIAETGGRYTYSDDILNLQELALSLNAIFDGCQDFIISGCGTDGARITPGYVWLGGKVRRFEGAADAVYPYYIYETNRHESVVYANDTNKRGRTCYLCAGSTAIPDTADAVTGKLPAFIEIREDYAPRFIDKFFGRYALLLDTPFSRQTVRKDLVLAGTVTAEKEFRSKTAVSVAGENGYMLKGIVKADGDASLGAYLSGLLVGEIVIHTDGTFSFMKQGKELARVTEDGISYGTSLSDTARIGSLRIEGADLFNTADVTDAGCVRINRYGLSGGAAKYRDFAVYDGKACGTPVLKVTGKGASVEVGGLLSVRSAGRGIDLRNTAYTKENPKLTNLLAWRDSAGTVIAATGYDTTDSFRFVVRNTLGDIVLAPSGCVDIAGSLKINGESIADTYITVTAYTEGMTGKVDKVAGKQLSTEDFTTAYRKKLDAITTGTLDGGGTGYVTSAVVAEALRMKLSADQNLLDVMDKAAARKNLDVYSKADAGDVFLKISEGLQELVRLSAEEVNSLSAEEAAALKAGKQAAVRETLDAERKGTGDLKLAKASNLSDVADKGKARGNLGVYSTTEIDNLLAGKLGTESAYDGVVFTAELRDKLSGIKTGSFAYTDEDGKSHAQVEGYLPTSQVVRQLKLKADRLMTGYNASEQAAIAANLDLYTRSVADGRFARVERLFQDYVTYLVSQGKTSAQAQQMLREKLNLLSKDETVRDYLRKDARLTDLVLGGTEAQRQVCRTLGAAFAADYQPVLADTGWLQMANSGSGTDTRRLFVRQIGNIVSVQGIVNTARRDGGNWGGVVAVLPNKIQPPKYSVRTTVCHWNDDHKYNRGSSFTIEGGLRQVKLYERGFYNVDIEINFTYFV</sequence>
<name>A0A8S5RGK4_9VIRU</name>
<dbReference type="EMBL" id="BK059103">
    <property type="protein sequence ID" value="DAE30250.1"/>
    <property type="molecule type" value="Genomic_DNA"/>
</dbReference>
<protein>
    <submittedName>
        <fullName evidence="1">Uncharacterized protein</fullName>
    </submittedName>
</protein>
<evidence type="ECO:0000313" key="1">
    <source>
        <dbReference type="EMBL" id="DAE30250.1"/>
    </source>
</evidence>
<organism evidence="1">
    <name type="scientific">virus sp. ct5rm7</name>
    <dbReference type="NCBI Taxonomy" id="2827298"/>
    <lineage>
        <taxon>Viruses</taxon>
    </lineage>
</organism>
<accession>A0A8S5RGK4</accession>
<proteinExistence type="predicted"/>
<reference evidence="1" key="1">
    <citation type="journal article" date="2021" name="Proc. Natl. Acad. Sci. U.S.A.">
        <title>A Catalog of Tens of Thousands of Viruses from Human Metagenomes Reveals Hidden Associations with Chronic Diseases.</title>
        <authorList>
            <person name="Tisza M.J."/>
            <person name="Buck C.B."/>
        </authorList>
    </citation>
    <scope>NUCLEOTIDE SEQUENCE</scope>
    <source>
        <strain evidence="1">Ct5rm7</strain>
    </source>
</reference>